<reference evidence="1 2" key="1">
    <citation type="journal article" date="2019" name="Genome Biol. Evol.">
        <title>Insights into the evolution of the New World diploid cottons (Gossypium, subgenus Houzingenia) based on genome sequencing.</title>
        <authorList>
            <person name="Grover C.E."/>
            <person name="Arick M.A. 2nd"/>
            <person name="Thrash A."/>
            <person name="Conover J.L."/>
            <person name="Sanders W.S."/>
            <person name="Peterson D.G."/>
            <person name="Frelichowski J.E."/>
            <person name="Scheffler J.A."/>
            <person name="Scheffler B.E."/>
            <person name="Wendel J.F."/>
        </authorList>
    </citation>
    <scope>NUCLEOTIDE SEQUENCE [LARGE SCALE GENOMIC DNA]</scope>
    <source>
        <strain evidence="1">157</strain>
        <tissue evidence="1">Leaf</tissue>
    </source>
</reference>
<keyword evidence="2" id="KW-1185">Reference proteome</keyword>
<proteinExistence type="predicted"/>
<dbReference type="AlphaFoldDB" id="A0A7J8M8V2"/>
<dbReference type="EMBL" id="JABEZX010000007">
    <property type="protein sequence ID" value="MBA0561139.1"/>
    <property type="molecule type" value="Genomic_DNA"/>
</dbReference>
<accession>A0A7J8M8V2</accession>
<evidence type="ECO:0000313" key="1">
    <source>
        <dbReference type="EMBL" id="MBA0561139.1"/>
    </source>
</evidence>
<dbReference type="Proteomes" id="UP000593572">
    <property type="component" value="Unassembled WGS sequence"/>
</dbReference>
<sequence>ARNLIENGLIYRIRSGEAVNIWNDLWLPSPGNTRVLVNSINAYWRTVSY</sequence>
<name>A0A7J8M8V2_9ROSI</name>
<gene>
    <name evidence="1" type="ORF">Golob_017989</name>
</gene>
<feature type="non-terminal residue" evidence="1">
    <location>
        <position position="1"/>
    </location>
</feature>
<organism evidence="1 2">
    <name type="scientific">Gossypium lobatum</name>
    <dbReference type="NCBI Taxonomy" id="34289"/>
    <lineage>
        <taxon>Eukaryota</taxon>
        <taxon>Viridiplantae</taxon>
        <taxon>Streptophyta</taxon>
        <taxon>Embryophyta</taxon>
        <taxon>Tracheophyta</taxon>
        <taxon>Spermatophyta</taxon>
        <taxon>Magnoliopsida</taxon>
        <taxon>eudicotyledons</taxon>
        <taxon>Gunneridae</taxon>
        <taxon>Pentapetalae</taxon>
        <taxon>rosids</taxon>
        <taxon>malvids</taxon>
        <taxon>Malvales</taxon>
        <taxon>Malvaceae</taxon>
        <taxon>Malvoideae</taxon>
        <taxon>Gossypium</taxon>
    </lineage>
</organism>
<comment type="caution">
    <text evidence="1">The sequence shown here is derived from an EMBL/GenBank/DDBJ whole genome shotgun (WGS) entry which is preliminary data.</text>
</comment>
<protein>
    <submittedName>
        <fullName evidence="1">Uncharacterized protein</fullName>
    </submittedName>
</protein>
<evidence type="ECO:0000313" key="2">
    <source>
        <dbReference type="Proteomes" id="UP000593572"/>
    </source>
</evidence>